<dbReference type="AlphaFoldDB" id="L1MBU1"/>
<protein>
    <submittedName>
        <fullName evidence="2">Protein MbtH</fullName>
    </submittedName>
</protein>
<dbReference type="OrthoDB" id="7584480at2"/>
<dbReference type="SUPFAM" id="SSF160582">
    <property type="entry name" value="MbtH-like"/>
    <property type="match status" value="1"/>
</dbReference>
<feature type="domain" description="MbtH-like" evidence="1">
    <location>
        <begin position="6"/>
        <end position="56"/>
    </location>
</feature>
<dbReference type="InterPro" id="IPR038020">
    <property type="entry name" value="MbtH-like_sf"/>
</dbReference>
<dbReference type="RefSeq" id="WP_006061590.1">
    <property type="nucleotide sequence ID" value="NZ_KB290820.1"/>
</dbReference>
<dbReference type="EMBL" id="AMEM01000037">
    <property type="protein sequence ID" value="EKX88495.1"/>
    <property type="molecule type" value="Genomic_DNA"/>
</dbReference>
<dbReference type="PANTHER" id="PTHR38444">
    <property type="entry name" value="ENTEROBACTIN BIOSYNTHESIS PROTEIN YBDZ"/>
    <property type="match status" value="1"/>
</dbReference>
<dbReference type="GO" id="GO:0019290">
    <property type="term" value="P:siderophore biosynthetic process"/>
    <property type="evidence" value="ECO:0007669"/>
    <property type="project" value="TreeGrafter"/>
</dbReference>
<dbReference type="GeneID" id="84895694"/>
<evidence type="ECO:0000259" key="1">
    <source>
        <dbReference type="SMART" id="SM00923"/>
    </source>
</evidence>
<dbReference type="STRING" id="1035195.HMPREF9997_02166"/>
<dbReference type="Gene3D" id="3.90.820.10">
    <property type="entry name" value="Structural Genomics, Unknown Function 30-nov-00 1gh9 Mol_id"/>
    <property type="match status" value="1"/>
</dbReference>
<organism evidence="2 3">
    <name type="scientific">Corynebacterium durum F0235</name>
    <dbReference type="NCBI Taxonomy" id="1035195"/>
    <lineage>
        <taxon>Bacteria</taxon>
        <taxon>Bacillati</taxon>
        <taxon>Actinomycetota</taxon>
        <taxon>Actinomycetes</taxon>
        <taxon>Mycobacteriales</taxon>
        <taxon>Corynebacteriaceae</taxon>
        <taxon>Corynebacterium</taxon>
    </lineage>
</organism>
<dbReference type="eggNOG" id="COG3251">
    <property type="taxonomic scope" value="Bacteria"/>
</dbReference>
<reference evidence="2 3" key="1">
    <citation type="submission" date="2012-05" db="EMBL/GenBank/DDBJ databases">
        <authorList>
            <person name="Weinstock G."/>
            <person name="Sodergren E."/>
            <person name="Lobos E.A."/>
            <person name="Fulton L."/>
            <person name="Fulton R."/>
            <person name="Courtney L."/>
            <person name="Fronick C."/>
            <person name="O'Laughlin M."/>
            <person name="Godfrey J."/>
            <person name="Wilson R.M."/>
            <person name="Miner T."/>
            <person name="Farmer C."/>
            <person name="Delehaunty K."/>
            <person name="Cordes M."/>
            <person name="Minx P."/>
            <person name="Tomlinson C."/>
            <person name="Chen J."/>
            <person name="Wollam A."/>
            <person name="Pepin K.H."/>
            <person name="Bhonagiri V."/>
            <person name="Zhang X."/>
            <person name="Suruliraj S."/>
            <person name="Warren W."/>
            <person name="Mitreva M."/>
            <person name="Mardis E.R."/>
            <person name="Wilson R.K."/>
        </authorList>
    </citation>
    <scope>NUCLEOTIDE SEQUENCE [LARGE SCALE GENOMIC DNA]</scope>
    <source>
        <strain evidence="2 3">F0235</strain>
    </source>
</reference>
<proteinExistence type="predicted"/>
<comment type="caution">
    <text evidence="2">The sequence shown here is derived from an EMBL/GenBank/DDBJ whole genome shotgun (WGS) entry which is preliminary data.</text>
</comment>
<accession>L1MBU1</accession>
<dbReference type="PANTHER" id="PTHR38444:SF1">
    <property type="entry name" value="ENTEROBACTIN BIOSYNTHESIS PROTEIN YBDZ"/>
    <property type="match status" value="1"/>
</dbReference>
<evidence type="ECO:0000313" key="2">
    <source>
        <dbReference type="EMBL" id="EKX88495.1"/>
    </source>
</evidence>
<dbReference type="Proteomes" id="UP000010445">
    <property type="component" value="Unassembled WGS sequence"/>
</dbReference>
<evidence type="ECO:0000313" key="3">
    <source>
        <dbReference type="Proteomes" id="UP000010445"/>
    </source>
</evidence>
<dbReference type="InterPro" id="IPR037407">
    <property type="entry name" value="MLP_fam"/>
</dbReference>
<sequence length="76" mass="8644">MSQPTNPFDDDNGRFYVLRNKEEQHSLWPTFAAVPDGWDVVFGEASRAECLDYVNENWTDILPLSARKAVAEARGE</sequence>
<dbReference type="HOGENOM" id="CLU_181321_1_0_11"/>
<dbReference type="Pfam" id="PF03621">
    <property type="entry name" value="MbtH"/>
    <property type="match status" value="1"/>
</dbReference>
<dbReference type="PATRIC" id="fig|1035195.3.peg.1942"/>
<dbReference type="SMART" id="SM00923">
    <property type="entry name" value="MbtH"/>
    <property type="match status" value="1"/>
</dbReference>
<name>L1MBU1_9CORY</name>
<gene>
    <name evidence="2" type="ORF">HMPREF9997_02166</name>
</gene>
<keyword evidence="3" id="KW-1185">Reference proteome</keyword>
<dbReference type="InterPro" id="IPR005153">
    <property type="entry name" value="MbtH-like_dom"/>
</dbReference>
<dbReference type="GO" id="GO:0005829">
    <property type="term" value="C:cytosol"/>
    <property type="evidence" value="ECO:0007669"/>
    <property type="project" value="TreeGrafter"/>
</dbReference>